<accession>A0A395M1M9</accession>
<dbReference type="InterPro" id="IPR020843">
    <property type="entry name" value="ER"/>
</dbReference>
<dbReference type="GO" id="GO:0035925">
    <property type="term" value="F:mRNA 3'-UTR AU-rich region binding"/>
    <property type="evidence" value="ECO:0007669"/>
    <property type="project" value="TreeGrafter"/>
</dbReference>
<dbReference type="Proteomes" id="UP000266389">
    <property type="component" value="Unassembled WGS sequence"/>
</dbReference>
<dbReference type="GO" id="GO:0005829">
    <property type="term" value="C:cytosol"/>
    <property type="evidence" value="ECO:0007669"/>
    <property type="project" value="TreeGrafter"/>
</dbReference>
<dbReference type="AlphaFoldDB" id="A0A395M1M9"/>
<dbReference type="EMBL" id="PHFL01000039">
    <property type="protein sequence ID" value="RFM24571.1"/>
    <property type="molecule type" value="Genomic_DNA"/>
</dbReference>
<protein>
    <submittedName>
        <fullName evidence="4">Quinone oxidoreductase</fullName>
    </submittedName>
</protein>
<reference evidence="4 5" key="1">
    <citation type="journal article" date="2011" name="ISME J.">
        <title>Community ecology of hot spring cyanobacterial mats: predominant populations and their functional potential.</title>
        <authorList>
            <person name="Klatt C.G."/>
            <person name="Wood J.M."/>
            <person name="Rusch D.B."/>
            <person name="Bateson M.M."/>
            <person name="Hamamura N."/>
            <person name="Heidelberg J.F."/>
            <person name="Grossman A.R."/>
            <person name="Bhaya D."/>
            <person name="Cohan F.M."/>
            <person name="Kuhl M."/>
            <person name="Bryant D.A."/>
            <person name="Ward D.M."/>
        </authorList>
    </citation>
    <scope>NUCLEOTIDE SEQUENCE [LARGE SCALE GENOMIC DNA]</scope>
    <source>
        <strain evidence="4">OS</strain>
    </source>
</reference>
<dbReference type="PROSITE" id="PS01162">
    <property type="entry name" value="QOR_ZETA_CRYSTAL"/>
    <property type="match status" value="1"/>
</dbReference>
<comment type="caution">
    <text evidence="4">The sequence shown here is derived from an EMBL/GenBank/DDBJ whole genome shotgun (WGS) entry which is preliminary data.</text>
</comment>
<dbReference type="InterPro" id="IPR002364">
    <property type="entry name" value="Quin_OxRdtase/zeta-crystal_CS"/>
</dbReference>
<evidence type="ECO:0000259" key="3">
    <source>
        <dbReference type="SMART" id="SM00829"/>
    </source>
</evidence>
<dbReference type="InterPro" id="IPR011032">
    <property type="entry name" value="GroES-like_sf"/>
</dbReference>
<dbReference type="GO" id="GO:0070402">
    <property type="term" value="F:NADPH binding"/>
    <property type="evidence" value="ECO:0007669"/>
    <property type="project" value="TreeGrafter"/>
</dbReference>
<keyword evidence="2" id="KW-0560">Oxidoreductase</keyword>
<dbReference type="Pfam" id="PF00107">
    <property type="entry name" value="ADH_zinc_N"/>
    <property type="match status" value="1"/>
</dbReference>
<dbReference type="SUPFAM" id="SSF50129">
    <property type="entry name" value="GroES-like"/>
    <property type="match status" value="1"/>
</dbReference>
<dbReference type="SUPFAM" id="SSF51735">
    <property type="entry name" value="NAD(P)-binding Rossmann-fold domains"/>
    <property type="match status" value="1"/>
</dbReference>
<dbReference type="SMART" id="SM00829">
    <property type="entry name" value="PKS_ER"/>
    <property type="match status" value="1"/>
</dbReference>
<dbReference type="GO" id="GO:0008270">
    <property type="term" value="F:zinc ion binding"/>
    <property type="evidence" value="ECO:0007669"/>
    <property type="project" value="InterPro"/>
</dbReference>
<organism evidence="4 5">
    <name type="scientific">Candidatus Thermochlorobacter aerophilus</name>
    <dbReference type="NCBI Taxonomy" id="1868324"/>
    <lineage>
        <taxon>Bacteria</taxon>
        <taxon>Pseudomonadati</taxon>
        <taxon>Chlorobiota</taxon>
        <taxon>Chlorobiia</taxon>
        <taxon>Chlorobiales</taxon>
        <taxon>Candidatus Thermochlorobacteriaceae</taxon>
        <taxon>Candidatus Thermochlorobacter</taxon>
    </lineage>
</organism>
<evidence type="ECO:0000256" key="2">
    <source>
        <dbReference type="ARBA" id="ARBA00023002"/>
    </source>
</evidence>
<dbReference type="Gene3D" id="3.90.180.10">
    <property type="entry name" value="Medium-chain alcohol dehydrogenases, catalytic domain"/>
    <property type="match status" value="1"/>
</dbReference>
<evidence type="ECO:0000313" key="5">
    <source>
        <dbReference type="Proteomes" id="UP000266389"/>
    </source>
</evidence>
<keyword evidence="1" id="KW-0521">NADP</keyword>
<dbReference type="InterPro" id="IPR047618">
    <property type="entry name" value="QOR-like"/>
</dbReference>
<dbReference type="FunFam" id="3.40.50.720:FF:000053">
    <property type="entry name" value="Quinone oxidoreductase 1"/>
    <property type="match status" value="1"/>
</dbReference>
<gene>
    <name evidence="4" type="ORF">D0433_06195</name>
</gene>
<dbReference type="InterPro" id="IPR036291">
    <property type="entry name" value="NAD(P)-bd_dom_sf"/>
</dbReference>
<dbReference type="GO" id="GO:0003960">
    <property type="term" value="F:quinone reductase (NADPH) activity"/>
    <property type="evidence" value="ECO:0007669"/>
    <property type="project" value="InterPro"/>
</dbReference>
<dbReference type="Gene3D" id="3.40.50.720">
    <property type="entry name" value="NAD(P)-binding Rossmann-like Domain"/>
    <property type="match status" value="1"/>
</dbReference>
<sequence>MKAIVVEKYGSEEELKLREKDTPRLKPHEVLVKLHAIGVNYIDIYHRTGLYPQMLPFTPGVEGAGIVEEVGEACKLFRKGDRVAYYAGGNLGAYAEYHAVPEELLVALPDAVSMEQAAAVMLQGMTAHYLVHSTYSLKPGETALIHAAAGGVGLLLVQLAKMRQARVIGTVSTEEKAELAKRMGADAVILYTKEDFIAETKRLTNGRGVDVVYDSVGRDTFEGSLSVLRPRGMFVSFGNASGVVPPVSLLLLSQKGSLFLTRPSLVHYTATREELLWRATDLFTWIQNGSLTVVISQQLPLSQAKEAHALLEGRKTVGKLLLKP</sequence>
<name>A0A395M1M9_9BACT</name>
<dbReference type="Pfam" id="PF08240">
    <property type="entry name" value="ADH_N"/>
    <property type="match status" value="1"/>
</dbReference>
<evidence type="ECO:0000313" key="4">
    <source>
        <dbReference type="EMBL" id="RFM24571.1"/>
    </source>
</evidence>
<dbReference type="CDD" id="cd05286">
    <property type="entry name" value="QOR2"/>
    <property type="match status" value="1"/>
</dbReference>
<dbReference type="PANTHER" id="PTHR48106:SF13">
    <property type="entry name" value="QUINONE OXIDOREDUCTASE-RELATED"/>
    <property type="match status" value="1"/>
</dbReference>
<dbReference type="InterPro" id="IPR013154">
    <property type="entry name" value="ADH-like_N"/>
</dbReference>
<feature type="domain" description="Enoyl reductase (ER)" evidence="3">
    <location>
        <begin position="10"/>
        <end position="322"/>
    </location>
</feature>
<dbReference type="PANTHER" id="PTHR48106">
    <property type="entry name" value="QUINONE OXIDOREDUCTASE PIG3-RELATED"/>
    <property type="match status" value="1"/>
</dbReference>
<evidence type="ECO:0000256" key="1">
    <source>
        <dbReference type="ARBA" id="ARBA00022857"/>
    </source>
</evidence>
<dbReference type="InterPro" id="IPR013149">
    <property type="entry name" value="ADH-like_C"/>
</dbReference>
<proteinExistence type="predicted"/>